<dbReference type="Proteomes" id="UP000552097">
    <property type="component" value="Unassembled WGS sequence"/>
</dbReference>
<dbReference type="Gene3D" id="2.40.160.210">
    <property type="entry name" value="Acyl-CoA thioesterase, double hotdog domain"/>
    <property type="match status" value="1"/>
</dbReference>
<dbReference type="SUPFAM" id="SSF54637">
    <property type="entry name" value="Thioesterase/thiol ester dehydrase-isomerase"/>
    <property type="match status" value="2"/>
</dbReference>
<dbReference type="RefSeq" id="WP_184919094.1">
    <property type="nucleotide sequence ID" value="NZ_JACHMO010000001.1"/>
</dbReference>
<organism evidence="3 4">
    <name type="scientific">Saccharothrix ecbatanensis</name>
    <dbReference type="NCBI Taxonomy" id="1105145"/>
    <lineage>
        <taxon>Bacteria</taxon>
        <taxon>Bacillati</taxon>
        <taxon>Actinomycetota</taxon>
        <taxon>Actinomycetes</taxon>
        <taxon>Pseudonocardiales</taxon>
        <taxon>Pseudonocardiaceae</taxon>
        <taxon>Saccharothrix</taxon>
    </lineage>
</organism>
<dbReference type="InterPro" id="IPR049449">
    <property type="entry name" value="TesB_ACOT8-like_N"/>
</dbReference>
<dbReference type="EMBL" id="JACHMO010000001">
    <property type="protein sequence ID" value="MBB5802411.1"/>
    <property type="molecule type" value="Genomic_DNA"/>
</dbReference>
<dbReference type="Pfam" id="PF20789">
    <property type="entry name" value="4HBT_3C"/>
    <property type="match status" value="1"/>
</dbReference>
<dbReference type="InterPro" id="IPR029069">
    <property type="entry name" value="HotDog_dom_sf"/>
</dbReference>
<dbReference type="InterPro" id="IPR049450">
    <property type="entry name" value="ACOT8-like_C"/>
</dbReference>
<feature type="domain" description="Acyl-CoA thioesterase-like C-terminal" evidence="2">
    <location>
        <begin position="127"/>
        <end position="259"/>
    </location>
</feature>
<keyword evidence="4" id="KW-1185">Reference proteome</keyword>
<gene>
    <name evidence="3" type="ORF">F4560_002179</name>
</gene>
<comment type="caution">
    <text evidence="3">The sequence shown here is derived from an EMBL/GenBank/DDBJ whole genome shotgun (WGS) entry which is preliminary data.</text>
</comment>
<dbReference type="PANTHER" id="PTHR38110">
    <property type="entry name" value="CHROMOSOME 23, WHOLE GENOME SHOTGUN SEQUENCE"/>
    <property type="match status" value="1"/>
</dbReference>
<dbReference type="InterPro" id="IPR042171">
    <property type="entry name" value="Acyl-CoA_hotdog"/>
</dbReference>
<sequence length="263" mass="28271">MHEWDADTRVDPTGDGRFTAHLTDRWSGPGGRPNGGYLVAFCLRALGEVLPHPDPLVVSAHYLRPGVVGPVRVDTEVVRTGRRLSTGEARLSCGDREVLRVVASYADLGAATGRTLVLGEAPDLPPPDECVDVHGGARRSDITVADRVDLRAPKPHGWAQGRPTGTPHTEFWIRFADGRPADTASLASLVDSAAPAVLELGEMDSTTVELTVHVRARPLSEWLAARVTTRYLVGGHHEEDVELWDATGQLVAQSRQLALLPAG</sequence>
<protein>
    <submittedName>
        <fullName evidence="3">Acyl-CoA thioesterase</fullName>
    </submittedName>
</protein>
<feature type="domain" description="Acyl-CoA thioesterase-like N-terminal HotDog" evidence="1">
    <location>
        <begin position="23"/>
        <end position="105"/>
    </location>
</feature>
<evidence type="ECO:0000259" key="2">
    <source>
        <dbReference type="Pfam" id="PF20789"/>
    </source>
</evidence>
<accession>A0A7W9HI08</accession>
<dbReference type="Pfam" id="PF13622">
    <property type="entry name" value="4HBT_3"/>
    <property type="match status" value="1"/>
</dbReference>
<evidence type="ECO:0000313" key="4">
    <source>
        <dbReference type="Proteomes" id="UP000552097"/>
    </source>
</evidence>
<dbReference type="PANTHER" id="PTHR38110:SF1">
    <property type="entry name" value="THIOESTERASE DOMAIN-CONTAINING PROTEIN"/>
    <property type="match status" value="1"/>
</dbReference>
<proteinExistence type="predicted"/>
<name>A0A7W9HI08_9PSEU</name>
<dbReference type="AlphaFoldDB" id="A0A7W9HI08"/>
<dbReference type="InterPro" id="IPR052389">
    <property type="entry name" value="Sec_Metab_Biosynth-Assoc"/>
</dbReference>
<evidence type="ECO:0000313" key="3">
    <source>
        <dbReference type="EMBL" id="MBB5802411.1"/>
    </source>
</evidence>
<evidence type="ECO:0000259" key="1">
    <source>
        <dbReference type="Pfam" id="PF13622"/>
    </source>
</evidence>
<reference evidence="3 4" key="1">
    <citation type="submission" date="2020-08" db="EMBL/GenBank/DDBJ databases">
        <title>Sequencing the genomes of 1000 actinobacteria strains.</title>
        <authorList>
            <person name="Klenk H.-P."/>
        </authorList>
    </citation>
    <scope>NUCLEOTIDE SEQUENCE [LARGE SCALE GENOMIC DNA]</scope>
    <source>
        <strain evidence="3 4">DSM 45486</strain>
    </source>
</reference>